<gene>
    <name evidence="9" type="ORF">ISR29_04095</name>
</gene>
<evidence type="ECO:0000256" key="1">
    <source>
        <dbReference type="ARBA" id="ARBA00004141"/>
    </source>
</evidence>
<name>A0A937JBG6_9GAMM</name>
<feature type="transmembrane region" description="Helical" evidence="7">
    <location>
        <begin position="178"/>
        <end position="199"/>
    </location>
</feature>
<feature type="transmembrane region" description="Helical" evidence="7">
    <location>
        <begin position="501"/>
        <end position="522"/>
    </location>
</feature>
<feature type="transmembrane region" description="Helical" evidence="7">
    <location>
        <begin position="402"/>
        <end position="432"/>
    </location>
</feature>
<dbReference type="PROSITE" id="PS01271">
    <property type="entry name" value="NA_SULFATE"/>
    <property type="match status" value="1"/>
</dbReference>
<feature type="transmembrane region" description="Helical" evidence="7">
    <location>
        <begin position="529"/>
        <end position="547"/>
    </location>
</feature>
<evidence type="ECO:0000256" key="2">
    <source>
        <dbReference type="ARBA" id="ARBA00022448"/>
    </source>
</evidence>
<feature type="transmembrane region" description="Helical" evidence="7">
    <location>
        <begin position="5"/>
        <end position="21"/>
    </location>
</feature>
<evidence type="ECO:0000256" key="4">
    <source>
        <dbReference type="ARBA" id="ARBA00022737"/>
    </source>
</evidence>
<dbReference type="Proteomes" id="UP000705230">
    <property type="component" value="Unassembled WGS sequence"/>
</dbReference>
<evidence type="ECO:0000256" key="3">
    <source>
        <dbReference type="ARBA" id="ARBA00022692"/>
    </source>
</evidence>
<feature type="domain" description="RCK C-terminal" evidence="8">
    <location>
        <begin position="206"/>
        <end position="290"/>
    </location>
</feature>
<evidence type="ECO:0000256" key="6">
    <source>
        <dbReference type="ARBA" id="ARBA00023136"/>
    </source>
</evidence>
<sequence length="588" mass="64421">MSDQFILTATLVILLGFFIWGKFRYDAISMGALVVLVILGVIPSADAFLGFAHPAVITVALVLIISQGLKNSGLTGLVGKLIGGEKFTELQFLISLLFIAAFLSSFINNIGALAILLPITINICNRMEWHSSKFLMPLSFACILGGMNTAIGTPPNIIISEYKASISSSGFNFFDFSYVGLFITILSLIFLCILGTKLIKLRDLKDNGSTLINLKGYLFEVCIGDSSELIGKTLSGFKKLAGEDIEIIGIVNERGAVSKVKNNTRIRSGQILVIKSPPDDIGVLLDRFNLTIPKELHSFDDDDLEEIEAMIAPGSRLIGRKYNFFLKLAYEELNLLGLWRKGAKYRTRLTRETFKSGDVLLLGIRDLDEEDVTNKIKHLGLMPLRQRELQTIPSRSRLLKGLIFFTVAICLVAFNALSTASAFLLCVLGFARIKIIDSNFYRDIDWPIVIMLAAMIPVGTALQTTGLTDVISSSISIFAGDLSQFWILFTILIVTMATTDIINNAATAVIMAPISAGIALELGYPVEPFLMVVAVGASCAFLTPIGHQCNTVVMGPGNYKFTDYWRLGLPLDLLIITVSIPMILFVWT</sequence>
<evidence type="ECO:0000256" key="7">
    <source>
        <dbReference type="SAM" id="Phobius"/>
    </source>
</evidence>
<feature type="transmembrane region" description="Helical" evidence="7">
    <location>
        <begin position="138"/>
        <end position="158"/>
    </location>
</feature>
<dbReference type="SUPFAM" id="SSF116726">
    <property type="entry name" value="TrkA C-terminal domain-like"/>
    <property type="match status" value="1"/>
</dbReference>
<keyword evidence="3 7" id="KW-0812">Transmembrane</keyword>
<dbReference type="Pfam" id="PF03600">
    <property type="entry name" value="CitMHS"/>
    <property type="match status" value="1"/>
</dbReference>
<proteinExistence type="predicted"/>
<dbReference type="InterPro" id="IPR006037">
    <property type="entry name" value="RCK_C"/>
</dbReference>
<dbReference type="PANTHER" id="PTHR43652">
    <property type="entry name" value="BASIC AMINO ACID ANTIPORTER YFCC-RELATED"/>
    <property type="match status" value="1"/>
</dbReference>
<keyword evidence="2" id="KW-0813">Transport</keyword>
<dbReference type="PROSITE" id="PS51202">
    <property type="entry name" value="RCK_C"/>
    <property type="match status" value="1"/>
</dbReference>
<dbReference type="PANTHER" id="PTHR43652:SF2">
    <property type="entry name" value="BASIC AMINO ACID ANTIPORTER YFCC-RELATED"/>
    <property type="match status" value="1"/>
</dbReference>
<feature type="transmembrane region" description="Helical" evidence="7">
    <location>
        <begin position="90"/>
        <end position="117"/>
    </location>
</feature>
<evidence type="ECO:0000313" key="10">
    <source>
        <dbReference type="Proteomes" id="UP000705230"/>
    </source>
</evidence>
<keyword evidence="5 7" id="KW-1133">Transmembrane helix</keyword>
<protein>
    <submittedName>
        <fullName evidence="9">SLC13/DASS family transporter</fullName>
    </submittedName>
</protein>
<dbReference type="InterPro" id="IPR004680">
    <property type="entry name" value="Cit_transptr-like_dom"/>
</dbReference>
<comment type="subcellular location">
    <subcellularLocation>
        <location evidence="1">Membrane</location>
        <topology evidence="1">Multi-pass membrane protein</topology>
    </subcellularLocation>
</comment>
<feature type="transmembrane region" description="Helical" evidence="7">
    <location>
        <begin position="567"/>
        <end position="587"/>
    </location>
</feature>
<evidence type="ECO:0000259" key="8">
    <source>
        <dbReference type="PROSITE" id="PS51202"/>
    </source>
</evidence>
<comment type="caution">
    <text evidence="9">The sequence shown here is derived from an EMBL/GenBank/DDBJ whole genome shotgun (WGS) entry which is preliminary data.</text>
</comment>
<dbReference type="InterPro" id="IPR051679">
    <property type="entry name" value="DASS-Related_Transporters"/>
</dbReference>
<dbReference type="Gene3D" id="3.30.70.1450">
    <property type="entry name" value="Regulator of K+ conductance, C-terminal domain"/>
    <property type="match status" value="1"/>
</dbReference>
<keyword evidence="6 7" id="KW-0472">Membrane</keyword>
<accession>A0A937JBG6</accession>
<feature type="transmembrane region" description="Helical" evidence="7">
    <location>
        <begin position="444"/>
        <end position="462"/>
    </location>
</feature>
<dbReference type="GO" id="GO:0005886">
    <property type="term" value="C:plasma membrane"/>
    <property type="evidence" value="ECO:0007669"/>
    <property type="project" value="TreeGrafter"/>
</dbReference>
<dbReference type="InterPro" id="IPR036721">
    <property type="entry name" value="RCK_C_sf"/>
</dbReference>
<dbReference type="GO" id="GO:0008324">
    <property type="term" value="F:monoatomic cation transmembrane transporter activity"/>
    <property type="evidence" value="ECO:0007669"/>
    <property type="project" value="InterPro"/>
</dbReference>
<dbReference type="AlphaFoldDB" id="A0A937JBG6"/>
<reference evidence="9" key="1">
    <citation type="submission" date="2020-10" db="EMBL/GenBank/DDBJ databases">
        <title>Microbiome of the Black Sea water column analyzed by genome centric metagenomics.</title>
        <authorList>
            <person name="Cabello-Yeves P.J."/>
            <person name="Callieri C."/>
            <person name="Picazo A."/>
            <person name="Mehrshad M."/>
            <person name="Haro-Moreno J.M."/>
            <person name="Roda-Garcia J."/>
            <person name="Dzembekova N."/>
            <person name="Slabakova V."/>
            <person name="Slabakova N."/>
            <person name="Moncheva S."/>
            <person name="Rodriguez-Valera F."/>
        </authorList>
    </citation>
    <scope>NUCLEOTIDE SEQUENCE</scope>
    <source>
        <strain evidence="9">BS30m-G43</strain>
    </source>
</reference>
<keyword evidence="4" id="KW-0677">Repeat</keyword>
<dbReference type="InterPro" id="IPR031312">
    <property type="entry name" value="Na/sul_symport_CS"/>
</dbReference>
<dbReference type="GO" id="GO:0006813">
    <property type="term" value="P:potassium ion transport"/>
    <property type="evidence" value="ECO:0007669"/>
    <property type="project" value="InterPro"/>
</dbReference>
<organism evidence="9 10">
    <name type="scientific">SAR86 cluster bacterium</name>
    <dbReference type="NCBI Taxonomy" id="2030880"/>
    <lineage>
        <taxon>Bacteria</taxon>
        <taxon>Pseudomonadati</taxon>
        <taxon>Pseudomonadota</taxon>
        <taxon>Gammaproteobacteria</taxon>
        <taxon>SAR86 cluster</taxon>
    </lineage>
</organism>
<feature type="transmembrane region" description="Helical" evidence="7">
    <location>
        <begin position="474"/>
        <end position="495"/>
    </location>
</feature>
<dbReference type="CDD" id="cd01115">
    <property type="entry name" value="SLC13_permease"/>
    <property type="match status" value="1"/>
</dbReference>
<feature type="transmembrane region" description="Helical" evidence="7">
    <location>
        <begin position="27"/>
        <end position="44"/>
    </location>
</feature>
<evidence type="ECO:0000313" key="9">
    <source>
        <dbReference type="EMBL" id="MBL6903363.1"/>
    </source>
</evidence>
<evidence type="ECO:0000256" key="5">
    <source>
        <dbReference type="ARBA" id="ARBA00022989"/>
    </source>
</evidence>
<dbReference type="EMBL" id="JADHSG010000004">
    <property type="protein sequence ID" value="MBL6903363.1"/>
    <property type="molecule type" value="Genomic_DNA"/>
</dbReference>